<gene>
    <name evidence="2" type="ORF">B9Z19DRAFT_1065507</name>
</gene>
<proteinExistence type="predicted"/>
<keyword evidence="1" id="KW-1133">Transmembrane helix</keyword>
<keyword evidence="3" id="KW-1185">Reference proteome</keyword>
<evidence type="ECO:0000313" key="2">
    <source>
        <dbReference type="EMBL" id="PUU77875.1"/>
    </source>
</evidence>
<organism evidence="2 3">
    <name type="scientific">Tuber borchii</name>
    <name type="common">White truffle</name>
    <dbReference type="NCBI Taxonomy" id="42251"/>
    <lineage>
        <taxon>Eukaryota</taxon>
        <taxon>Fungi</taxon>
        <taxon>Dikarya</taxon>
        <taxon>Ascomycota</taxon>
        <taxon>Pezizomycotina</taxon>
        <taxon>Pezizomycetes</taxon>
        <taxon>Pezizales</taxon>
        <taxon>Tuberaceae</taxon>
        <taxon>Tuber</taxon>
    </lineage>
</organism>
<evidence type="ECO:0000313" key="3">
    <source>
        <dbReference type="Proteomes" id="UP000244722"/>
    </source>
</evidence>
<feature type="transmembrane region" description="Helical" evidence="1">
    <location>
        <begin position="6"/>
        <end position="25"/>
    </location>
</feature>
<dbReference type="AlphaFoldDB" id="A0A2T6ZQW0"/>
<protein>
    <submittedName>
        <fullName evidence="2">Uncharacterized protein</fullName>
    </submittedName>
</protein>
<name>A0A2T6ZQW0_TUBBO</name>
<evidence type="ECO:0000256" key="1">
    <source>
        <dbReference type="SAM" id="Phobius"/>
    </source>
</evidence>
<reference evidence="2 3" key="1">
    <citation type="submission" date="2017-04" db="EMBL/GenBank/DDBJ databases">
        <title>Draft genome sequence of Tuber borchii Vittad., a whitish edible truffle.</title>
        <authorList>
            <consortium name="DOE Joint Genome Institute"/>
            <person name="Murat C."/>
            <person name="Kuo A."/>
            <person name="Barry K.W."/>
            <person name="Clum A."/>
            <person name="Dockter R.B."/>
            <person name="Fauchery L."/>
            <person name="Iotti M."/>
            <person name="Kohler A."/>
            <person name="Labutti K."/>
            <person name="Lindquist E.A."/>
            <person name="Lipzen A."/>
            <person name="Ohm R.A."/>
            <person name="Wang M."/>
            <person name="Grigoriev I.V."/>
            <person name="Zambonelli A."/>
            <person name="Martin F.M."/>
        </authorList>
    </citation>
    <scope>NUCLEOTIDE SEQUENCE [LARGE SCALE GENOMIC DNA]</scope>
    <source>
        <strain evidence="2 3">Tbo3840</strain>
    </source>
</reference>
<sequence length="122" mass="13912">MNSNKTSISVAVGASASTSATLLLLSNHFMQTRKRLAWYLDEEEDPPRYRAPLDYTVIAFDLDSWSEERCLEYFRKCDIESLSFKLGLDNLAYPHGIKPSRILAFCIVLGRLSSPTRYKDTI</sequence>
<accession>A0A2T6ZQW0</accession>
<keyword evidence="1" id="KW-0472">Membrane</keyword>
<dbReference type="STRING" id="42251.A0A2T6ZQW0"/>
<keyword evidence="1" id="KW-0812">Transmembrane</keyword>
<comment type="caution">
    <text evidence="2">The sequence shown here is derived from an EMBL/GenBank/DDBJ whole genome shotgun (WGS) entry which is preliminary data.</text>
</comment>
<dbReference type="Proteomes" id="UP000244722">
    <property type="component" value="Unassembled WGS sequence"/>
</dbReference>
<dbReference type="EMBL" id="NESQ01000137">
    <property type="protein sequence ID" value="PUU77875.1"/>
    <property type="molecule type" value="Genomic_DNA"/>
</dbReference>